<proteinExistence type="predicted"/>
<organism evidence="1 2">
    <name type="scientific">Gordonia phage Vine</name>
    <dbReference type="NCBI Taxonomy" id="2857501"/>
    <lineage>
        <taxon>Viruses</taxon>
        <taxon>Duplodnaviria</taxon>
        <taxon>Heunggongvirae</taxon>
        <taxon>Uroviricota</taxon>
        <taxon>Caudoviricetes</taxon>
        <taxon>Ponsvirus</taxon>
        <taxon>Ponsvirus vine</taxon>
    </lineage>
</organism>
<dbReference type="Proteomes" id="UP000827818">
    <property type="component" value="Segment"/>
</dbReference>
<dbReference type="GeneID" id="77939477"/>
<accession>A0AAE7XCJ6</accession>
<sequence>MDGVGLLDLSCSTRTPHKEHIMNRNITTPTADCDLCDRKVQDVYHDDETGLAICDRCYNKQAAPAKGTKQVHRSHAACDHPSTPAARAKCRKARAAAGDHFGDTPMQDEDNADVWENLPRDLFDAYEALTDKQKEQARARIADNEALPAGAKLTAHVAIALADRARFKKTTIAKLSKADVRSIIALALS</sequence>
<reference evidence="1 2" key="1">
    <citation type="submission" date="2021-07" db="EMBL/GenBank/DDBJ databases">
        <authorList>
            <person name="Asche M.J."/>
            <person name="Box R.E."/>
            <person name="Grosz K.R."/>
            <person name="Hilfiker G.E."/>
            <person name="Lawrence N.C."/>
            <person name="Rodriguez X.F."/>
            <person name="Schneider G.T."/>
            <person name="Ziemann C.M."/>
            <person name="Chia C.P."/>
            <person name="Williams D.C."/>
            <person name="Garlena R.A."/>
            <person name="Russell D.A."/>
            <person name="Pope W.H."/>
            <person name="Jacobs-Sera D."/>
            <person name="Hatfull G.F."/>
        </authorList>
    </citation>
    <scope>NUCLEOTIDE SEQUENCE [LARGE SCALE GENOMIC DNA]</scope>
</reference>
<evidence type="ECO:0000313" key="2">
    <source>
        <dbReference type="Proteomes" id="UP000827818"/>
    </source>
</evidence>
<protein>
    <submittedName>
        <fullName evidence="1">Uncharacterized protein</fullName>
    </submittedName>
</protein>
<name>A0AAE7XCJ6_9CAUD</name>
<dbReference type="EMBL" id="MZ622167">
    <property type="protein sequence ID" value="QZD97745.1"/>
    <property type="molecule type" value="Genomic_DNA"/>
</dbReference>
<evidence type="ECO:0000313" key="1">
    <source>
        <dbReference type="EMBL" id="QZD97745.1"/>
    </source>
</evidence>
<dbReference type="KEGG" id="vg:77939477"/>
<dbReference type="RefSeq" id="YP_010663453.1">
    <property type="nucleotide sequence ID" value="NC_070897.1"/>
</dbReference>
<keyword evidence="2" id="KW-1185">Reference proteome</keyword>
<gene>
    <name evidence="1" type="primary">36</name>
    <name evidence="1" type="ORF">SEA_VINE_36</name>
</gene>